<reference evidence="12 13" key="1">
    <citation type="journal article" date="2023" name="Commun. Biol.">
        <title>Genome analysis of Parmales, the sister group of diatoms, reveals the evolutionary specialization of diatoms from phago-mixotrophs to photoautotrophs.</title>
        <authorList>
            <person name="Ban H."/>
            <person name="Sato S."/>
            <person name="Yoshikawa S."/>
            <person name="Yamada K."/>
            <person name="Nakamura Y."/>
            <person name="Ichinomiya M."/>
            <person name="Sato N."/>
            <person name="Blanc-Mathieu R."/>
            <person name="Endo H."/>
            <person name="Kuwata A."/>
            <person name="Ogata H."/>
        </authorList>
    </citation>
    <scope>NUCLEOTIDE SEQUENCE [LARGE SCALE GENOMIC DNA]</scope>
</reference>
<evidence type="ECO:0000256" key="2">
    <source>
        <dbReference type="ARBA" id="ARBA00022679"/>
    </source>
</evidence>
<feature type="transmembrane region" description="Helical" evidence="10">
    <location>
        <begin position="196"/>
        <end position="217"/>
    </location>
</feature>
<dbReference type="PANTHER" id="PTHR22883:SF43">
    <property type="entry name" value="PALMITOYLTRANSFERASE APP"/>
    <property type="match status" value="1"/>
</dbReference>
<evidence type="ECO:0000256" key="10">
    <source>
        <dbReference type="RuleBase" id="RU079119"/>
    </source>
</evidence>
<dbReference type="EC" id="2.3.1.225" evidence="10"/>
<evidence type="ECO:0000256" key="5">
    <source>
        <dbReference type="ARBA" id="ARBA00023136"/>
    </source>
</evidence>
<feature type="transmembrane region" description="Helical" evidence="10">
    <location>
        <begin position="232"/>
        <end position="251"/>
    </location>
</feature>
<comment type="caution">
    <text evidence="12">The sequence shown here is derived from an EMBL/GenBank/DDBJ whole genome shotgun (WGS) entry which is preliminary data.</text>
</comment>
<evidence type="ECO:0000256" key="9">
    <source>
        <dbReference type="ARBA" id="ARBA00048048"/>
    </source>
</evidence>
<dbReference type="InterPro" id="IPR039859">
    <property type="entry name" value="PFA4/ZDH16/20/ERF2-like"/>
</dbReference>
<feature type="domain" description="Palmitoyltransferase DHHC" evidence="11">
    <location>
        <begin position="312"/>
        <end position="460"/>
    </location>
</feature>
<evidence type="ECO:0000256" key="7">
    <source>
        <dbReference type="ARBA" id="ARBA00023288"/>
    </source>
</evidence>
<evidence type="ECO:0000256" key="6">
    <source>
        <dbReference type="ARBA" id="ARBA00023139"/>
    </source>
</evidence>
<sequence>MSSPPPAADPADVVLDISPSSSLPLPLLPPTAALLQNPPRPKATYEDMPPHLRGGAPLWNTDFDRVCPLVPPADERELASESRGALGKLRLERFPCEVPEERGQCGRELKVTVRRDPSIAARAVATLWRRGAVVTAYGGEEGGWIRVGAGGKWGYARAACFRQVNRARRHEMWQGRNVFFRGGRCMAGPDLATLRWSVALVSVPSILFAACVFPQLLELGWRKDHSFIIKEGVGWVSGVGALLASSLVWLYRTAFTDPGILPKREPHEDLVLPPEVREALERAKEERERAAAEGAGAGITRSHIVGATQPAGHKYCTSCRVYRPPRASHCSSCNNCVLDFDHHCPWTGTCVGRRNYRYFTLFVNSCTLLCVAVFGGSVSLLTHQVASGSGAGGGDGLDSADPAAGGGKSHWENMQDAVSAQPVATLLVVYSFFAFWSVFGLSAFHAFLVCKAQTTNESIKGVYAKSRGAGGGARGRQNEADQGGPRNCYRHWCGKRQRPLLPDMTEELWFA</sequence>
<dbReference type="PANTHER" id="PTHR22883">
    <property type="entry name" value="ZINC FINGER DHHC DOMAIN CONTAINING PROTEIN"/>
    <property type="match status" value="1"/>
</dbReference>
<dbReference type="InterPro" id="IPR001594">
    <property type="entry name" value="Palmitoyltrfase_DHHC"/>
</dbReference>
<keyword evidence="13" id="KW-1185">Reference proteome</keyword>
<dbReference type="Proteomes" id="UP001165060">
    <property type="component" value="Unassembled WGS sequence"/>
</dbReference>
<keyword evidence="5 10" id="KW-0472">Membrane</keyword>
<organism evidence="12 13">
    <name type="scientific">Tetraparma gracilis</name>
    <dbReference type="NCBI Taxonomy" id="2962635"/>
    <lineage>
        <taxon>Eukaryota</taxon>
        <taxon>Sar</taxon>
        <taxon>Stramenopiles</taxon>
        <taxon>Ochrophyta</taxon>
        <taxon>Bolidophyceae</taxon>
        <taxon>Parmales</taxon>
        <taxon>Triparmaceae</taxon>
        <taxon>Tetraparma</taxon>
    </lineage>
</organism>
<comment type="domain">
    <text evidence="10">The DHHC domain is required for palmitoyltransferase activity.</text>
</comment>
<comment type="subcellular location">
    <subcellularLocation>
        <location evidence="1">Endomembrane system</location>
        <topology evidence="1">Multi-pass membrane protein</topology>
    </subcellularLocation>
</comment>
<keyword evidence="7" id="KW-0449">Lipoprotein</keyword>
<evidence type="ECO:0000313" key="13">
    <source>
        <dbReference type="Proteomes" id="UP001165060"/>
    </source>
</evidence>
<name>A0ABQ6N0C5_9STRA</name>
<comment type="similarity">
    <text evidence="10">Belongs to the DHHC palmitoyltransferase family.</text>
</comment>
<keyword evidence="8 10" id="KW-0012">Acyltransferase</keyword>
<feature type="transmembrane region" description="Helical" evidence="10">
    <location>
        <begin position="361"/>
        <end position="381"/>
    </location>
</feature>
<comment type="catalytic activity">
    <reaction evidence="9 10">
        <text>L-cysteinyl-[protein] + hexadecanoyl-CoA = S-hexadecanoyl-L-cysteinyl-[protein] + CoA</text>
        <dbReference type="Rhea" id="RHEA:36683"/>
        <dbReference type="Rhea" id="RHEA-COMP:10131"/>
        <dbReference type="Rhea" id="RHEA-COMP:11032"/>
        <dbReference type="ChEBI" id="CHEBI:29950"/>
        <dbReference type="ChEBI" id="CHEBI:57287"/>
        <dbReference type="ChEBI" id="CHEBI:57379"/>
        <dbReference type="ChEBI" id="CHEBI:74151"/>
        <dbReference type="EC" id="2.3.1.225"/>
    </reaction>
</comment>
<evidence type="ECO:0000313" key="12">
    <source>
        <dbReference type="EMBL" id="GMI37651.1"/>
    </source>
</evidence>
<evidence type="ECO:0000256" key="4">
    <source>
        <dbReference type="ARBA" id="ARBA00022989"/>
    </source>
</evidence>
<dbReference type="PROSITE" id="PS50216">
    <property type="entry name" value="DHHC"/>
    <property type="match status" value="1"/>
</dbReference>
<protein>
    <recommendedName>
        <fullName evidence="10">Palmitoyltransferase</fullName>
        <ecNumber evidence="10">2.3.1.225</ecNumber>
    </recommendedName>
</protein>
<evidence type="ECO:0000256" key="3">
    <source>
        <dbReference type="ARBA" id="ARBA00022692"/>
    </source>
</evidence>
<accession>A0ABQ6N0C5</accession>
<gene>
    <name evidence="12" type="ORF">TeGR_g11587</name>
</gene>
<keyword evidence="2 10" id="KW-0808">Transferase</keyword>
<evidence type="ECO:0000259" key="11">
    <source>
        <dbReference type="Pfam" id="PF01529"/>
    </source>
</evidence>
<keyword evidence="4 10" id="KW-1133">Transmembrane helix</keyword>
<proteinExistence type="inferred from homology"/>
<evidence type="ECO:0000256" key="8">
    <source>
        <dbReference type="ARBA" id="ARBA00023315"/>
    </source>
</evidence>
<keyword evidence="3 10" id="KW-0812">Transmembrane</keyword>
<feature type="transmembrane region" description="Helical" evidence="10">
    <location>
        <begin position="427"/>
        <end position="450"/>
    </location>
</feature>
<dbReference type="EMBL" id="BRYB01001985">
    <property type="protein sequence ID" value="GMI37651.1"/>
    <property type="molecule type" value="Genomic_DNA"/>
</dbReference>
<keyword evidence="6" id="KW-0564">Palmitate</keyword>
<dbReference type="Pfam" id="PF01529">
    <property type="entry name" value="DHHC"/>
    <property type="match status" value="1"/>
</dbReference>
<evidence type="ECO:0000256" key="1">
    <source>
        <dbReference type="ARBA" id="ARBA00004127"/>
    </source>
</evidence>